<keyword evidence="1" id="KW-0812">Transmembrane</keyword>
<proteinExistence type="predicted"/>
<evidence type="ECO:0000313" key="2">
    <source>
        <dbReference type="EMBL" id="HFK98310.1"/>
    </source>
</evidence>
<keyword evidence="1" id="KW-0472">Membrane</keyword>
<keyword evidence="1" id="KW-1133">Transmembrane helix</keyword>
<evidence type="ECO:0008006" key="3">
    <source>
        <dbReference type="Google" id="ProtNLM"/>
    </source>
</evidence>
<evidence type="ECO:0000256" key="1">
    <source>
        <dbReference type="SAM" id="Phobius"/>
    </source>
</evidence>
<gene>
    <name evidence="2" type="ORF">ENS06_13445</name>
</gene>
<dbReference type="EMBL" id="DSTK01000039">
    <property type="protein sequence ID" value="HFK98310.1"/>
    <property type="molecule type" value="Genomic_DNA"/>
</dbReference>
<accession>A0A832A336</accession>
<dbReference type="AlphaFoldDB" id="A0A832A336"/>
<comment type="caution">
    <text evidence="2">The sequence shown here is derived from an EMBL/GenBank/DDBJ whole genome shotgun (WGS) entry which is preliminary data.</text>
</comment>
<feature type="transmembrane region" description="Helical" evidence="1">
    <location>
        <begin position="67"/>
        <end position="87"/>
    </location>
</feature>
<protein>
    <recommendedName>
        <fullName evidence="3">MotA/TolQ/ExbB proton channel family protein</fullName>
    </recommendedName>
</protein>
<organism evidence="2">
    <name type="scientific">Desulfacinum infernum</name>
    <dbReference type="NCBI Taxonomy" id="35837"/>
    <lineage>
        <taxon>Bacteria</taxon>
        <taxon>Pseudomonadati</taxon>
        <taxon>Thermodesulfobacteriota</taxon>
        <taxon>Syntrophobacteria</taxon>
        <taxon>Syntrophobacterales</taxon>
        <taxon>Syntrophobacteraceae</taxon>
        <taxon>Desulfacinum</taxon>
    </lineage>
</organism>
<feature type="transmembrane region" description="Helical" evidence="1">
    <location>
        <begin position="238"/>
        <end position="259"/>
    </location>
</feature>
<reference evidence="2" key="1">
    <citation type="journal article" date="2020" name="mSystems">
        <title>Genome- and Community-Level Interaction Insights into Carbon Utilization and Element Cycling Functions of Hydrothermarchaeota in Hydrothermal Sediment.</title>
        <authorList>
            <person name="Zhou Z."/>
            <person name="Liu Y."/>
            <person name="Xu W."/>
            <person name="Pan J."/>
            <person name="Luo Z.H."/>
            <person name="Li M."/>
        </authorList>
    </citation>
    <scope>NUCLEOTIDE SEQUENCE [LARGE SCALE GENOMIC DNA]</scope>
    <source>
        <strain evidence="2">SpSt-456</strain>
    </source>
</reference>
<feature type="transmembrane region" description="Helical" evidence="1">
    <location>
        <begin position="201"/>
        <end position="218"/>
    </location>
</feature>
<name>A0A832A336_9BACT</name>
<sequence>MEYGIRRYEASQRLWWFAFLLLCLLGGFPASARLQSWFGRSLAGGSLKPKEALQGADFWLSTPWASQGLLASAIFYLAGVLFACLLLRTLWLGFQIAGTFVVAKALKRHLSALPKGPMPGRPEWLTDNPTKALPGDRLAREASRLPWSLFSLAHKRLRLLVSNGRGIPSSDEMVQREQRLEGVDWHLVGSSWDAFRSLSRALPLLGFVQSAWVFYLWLQPILDGTQDVGSTAVAGVASLLALVQTVGAALAFGVGSGFLSRLENLYLSRLDGLFYDQLLARVPLHNADTLLILKTLANHFRDIQERLKRLEQALTRERP</sequence>